<evidence type="ECO:0000259" key="6">
    <source>
        <dbReference type="PROSITE" id="PS50023"/>
    </source>
</evidence>
<evidence type="ECO:0000256" key="3">
    <source>
        <dbReference type="ARBA" id="ARBA00023038"/>
    </source>
</evidence>
<dbReference type="Pfam" id="PF00412">
    <property type="entry name" value="LIM"/>
    <property type="match status" value="1"/>
</dbReference>
<dbReference type="PANTHER" id="PTHR46074:SF5">
    <property type="entry name" value="LIM DOMAIN-CONTAINING PROTEIN C"/>
    <property type="match status" value="1"/>
</dbReference>
<proteinExistence type="predicted"/>
<dbReference type="CDD" id="cd09401">
    <property type="entry name" value="LIM_TLP_like"/>
    <property type="match status" value="1"/>
</dbReference>
<sequence length="200" mass="22194">MRDLSSRSEKPFYQPERDSRWSGEIGPMRVKRAERKTSLGKDWHSACLRCEKCNKTLTPGGHSEHEGKPYCNQPCYAALFGPQGECQLLHIPQGEPGSIPDRVTGFSRAGIVPDDAVGRRVFSGISRFPRRSTFTSIILIGSQDLDVKSSPNLFTHLLAHSRSVSGAAVQRATSTRSEQSAEEERCQLAASFLHSKCIYK</sequence>
<feature type="domain" description="LIM zinc-binding" evidence="6">
    <location>
        <begin position="16"/>
        <end position="82"/>
    </location>
</feature>
<dbReference type="Proteomes" id="UP001159363">
    <property type="component" value="Chromosome 5"/>
</dbReference>
<dbReference type="InterPro" id="IPR001781">
    <property type="entry name" value="Znf_LIM"/>
</dbReference>
<protein>
    <recommendedName>
        <fullName evidence="6">LIM zinc-binding domain-containing protein</fullName>
    </recommendedName>
</protein>
<keyword evidence="8" id="KW-1185">Reference proteome</keyword>
<dbReference type="EMBL" id="JARBHB010000006">
    <property type="protein sequence ID" value="KAJ8881956.1"/>
    <property type="molecule type" value="Genomic_DNA"/>
</dbReference>
<keyword evidence="2 4" id="KW-0862">Zinc</keyword>
<dbReference type="Gene3D" id="2.10.110.10">
    <property type="entry name" value="Cysteine Rich Protein"/>
    <property type="match status" value="1"/>
</dbReference>
<dbReference type="PROSITE" id="PS50023">
    <property type="entry name" value="LIM_DOMAIN_2"/>
    <property type="match status" value="1"/>
</dbReference>
<feature type="region of interest" description="Disordered" evidence="5">
    <location>
        <begin position="1"/>
        <end position="27"/>
    </location>
</feature>
<dbReference type="SUPFAM" id="SSF57716">
    <property type="entry name" value="Glucocorticoid receptor-like (DNA-binding domain)"/>
    <property type="match status" value="1"/>
</dbReference>
<name>A0ABQ9HCA4_9NEOP</name>
<organism evidence="7 8">
    <name type="scientific">Dryococelus australis</name>
    <dbReference type="NCBI Taxonomy" id="614101"/>
    <lineage>
        <taxon>Eukaryota</taxon>
        <taxon>Metazoa</taxon>
        <taxon>Ecdysozoa</taxon>
        <taxon>Arthropoda</taxon>
        <taxon>Hexapoda</taxon>
        <taxon>Insecta</taxon>
        <taxon>Pterygota</taxon>
        <taxon>Neoptera</taxon>
        <taxon>Polyneoptera</taxon>
        <taxon>Phasmatodea</taxon>
        <taxon>Verophasmatodea</taxon>
        <taxon>Anareolatae</taxon>
        <taxon>Phasmatidae</taxon>
        <taxon>Eurycanthinae</taxon>
        <taxon>Dryococelus</taxon>
    </lineage>
</organism>
<evidence type="ECO:0000256" key="4">
    <source>
        <dbReference type="PROSITE-ProRule" id="PRU00125"/>
    </source>
</evidence>
<feature type="compositionally biased region" description="Basic and acidic residues" evidence="5">
    <location>
        <begin position="1"/>
        <end position="21"/>
    </location>
</feature>
<reference evidence="7 8" key="1">
    <citation type="submission" date="2023-02" db="EMBL/GenBank/DDBJ databases">
        <title>LHISI_Scaffold_Assembly.</title>
        <authorList>
            <person name="Stuart O.P."/>
            <person name="Cleave R."/>
            <person name="Magrath M.J.L."/>
            <person name="Mikheyev A.S."/>
        </authorList>
    </citation>
    <scope>NUCLEOTIDE SEQUENCE [LARGE SCALE GENOMIC DNA]</scope>
    <source>
        <strain evidence="7">Daus_M_001</strain>
        <tissue evidence="7">Leg muscle</tissue>
    </source>
</reference>
<gene>
    <name evidence="7" type="ORF">PR048_018443</name>
</gene>
<evidence type="ECO:0000313" key="7">
    <source>
        <dbReference type="EMBL" id="KAJ8881956.1"/>
    </source>
</evidence>
<evidence type="ECO:0000256" key="1">
    <source>
        <dbReference type="ARBA" id="ARBA00022723"/>
    </source>
</evidence>
<keyword evidence="1 4" id="KW-0479">Metal-binding</keyword>
<evidence type="ECO:0000256" key="5">
    <source>
        <dbReference type="SAM" id="MobiDB-lite"/>
    </source>
</evidence>
<accession>A0ABQ9HCA4</accession>
<keyword evidence="3 4" id="KW-0440">LIM domain</keyword>
<dbReference type="SMART" id="SM00132">
    <property type="entry name" value="LIM"/>
    <property type="match status" value="1"/>
</dbReference>
<evidence type="ECO:0000313" key="8">
    <source>
        <dbReference type="Proteomes" id="UP001159363"/>
    </source>
</evidence>
<comment type="caution">
    <text evidence="7">The sequence shown here is derived from an EMBL/GenBank/DDBJ whole genome shotgun (WGS) entry which is preliminary data.</text>
</comment>
<dbReference type="PANTHER" id="PTHR46074">
    <property type="entry name" value="CYSTEINE-RICH PROTEIN CRIP FAMILY MEMBER"/>
    <property type="match status" value="1"/>
</dbReference>
<evidence type="ECO:0000256" key="2">
    <source>
        <dbReference type="ARBA" id="ARBA00022833"/>
    </source>
</evidence>